<feature type="transmembrane region" description="Helical" evidence="1">
    <location>
        <begin position="159"/>
        <end position="188"/>
    </location>
</feature>
<protein>
    <recommendedName>
        <fullName evidence="4">Glycosyltransferase RgtA/B/C/D-like domain-containing protein</fullName>
    </recommendedName>
</protein>
<feature type="transmembrane region" description="Helical" evidence="1">
    <location>
        <begin position="81"/>
        <end position="103"/>
    </location>
</feature>
<feature type="transmembrane region" description="Helical" evidence="1">
    <location>
        <begin position="288"/>
        <end position="310"/>
    </location>
</feature>
<dbReference type="AlphaFoldDB" id="A0A4P7W2S0"/>
<dbReference type="EMBL" id="CP039396">
    <property type="protein sequence ID" value="QCD41710.1"/>
    <property type="molecule type" value="Genomic_DNA"/>
</dbReference>
<feature type="transmembrane region" description="Helical" evidence="1">
    <location>
        <begin position="209"/>
        <end position="227"/>
    </location>
</feature>
<organism evidence="2 3">
    <name type="scientific">Duncaniella dubosii</name>
    <dbReference type="NCBI Taxonomy" id="2518971"/>
    <lineage>
        <taxon>Bacteria</taxon>
        <taxon>Pseudomonadati</taxon>
        <taxon>Bacteroidota</taxon>
        <taxon>Bacteroidia</taxon>
        <taxon>Bacteroidales</taxon>
        <taxon>Muribaculaceae</taxon>
        <taxon>Duncaniella</taxon>
    </lineage>
</organism>
<keyword evidence="1" id="KW-0472">Membrane</keyword>
<accession>A0A4P7W2S0</accession>
<dbReference type="KEGG" id="ddb:E7747_05065"/>
<keyword evidence="1" id="KW-1133">Transmembrane helix</keyword>
<evidence type="ECO:0000313" key="3">
    <source>
        <dbReference type="Proteomes" id="UP000297149"/>
    </source>
</evidence>
<dbReference type="Proteomes" id="UP000297149">
    <property type="component" value="Chromosome"/>
</dbReference>
<keyword evidence="1" id="KW-0812">Transmembrane</keyword>
<feature type="transmembrane region" description="Helical" evidence="1">
    <location>
        <begin position="12"/>
        <end position="34"/>
    </location>
</feature>
<feature type="transmembrane region" description="Helical" evidence="1">
    <location>
        <begin position="109"/>
        <end position="130"/>
    </location>
</feature>
<proteinExistence type="predicted"/>
<keyword evidence="3" id="KW-1185">Reference proteome</keyword>
<name>A0A4P7W2S0_9BACT</name>
<sequence>MSQTINIPNHPASTSLVANITATLMVMAGIYLAFSGLRYIDPGQDELYQALCVRGYADAPLAMLTFRIGALWCEIFGDRLLALRSLMALCHLTSIGLGCTYFYHRTHKIIPCAFLFMLLSGMSTYTAMFIYNWDTGAYPFIVICLLATLYYMSAKTPAAAAFVGISSALMILSRIPTICILPIFPVIIVRTALKPADKCKASSIITRDILIGIISFAVTATITIMLMCGMETYIRSWNPENIITGHTSASDYLGRLVELGIHNLLLWGVTGLLYLASWLIVKFRHTLFDIVASIFSIITATAAASLLINVIDAPTADFGIAQGTLLITLLYLPLRRRFIDTSTECPTARLWVIAAFSLVAAVGSNGIAERPLALPLIPIACAYIYPYMNLTISCYFIILMLLTLKMSLGITRNNRDTHQQSIPVARFEGLKLSRQAMQLWQPVISTVRTLQAEGRTVRFWGLYKYHFQYAFNSDCTRTHNLYHYDENIPEIRSEVVNELSESDAVIFRGDMRWDRPCMATIDELIKLGFCPVVISEEYSLLLK</sequence>
<feature type="transmembrane region" description="Helical" evidence="1">
    <location>
        <begin position="137"/>
        <end position="153"/>
    </location>
</feature>
<reference evidence="3" key="1">
    <citation type="submission" date="2019-02" db="EMBL/GenBank/DDBJ databases">
        <title>Isolation and identification of novel species under the genus Muribaculum.</title>
        <authorList>
            <person name="Miyake S."/>
            <person name="Ding Y."/>
            <person name="Low A."/>
            <person name="Soh M."/>
            <person name="Seedorf H."/>
        </authorList>
    </citation>
    <scope>NUCLEOTIDE SEQUENCE [LARGE SCALE GENOMIC DNA]</scope>
    <source>
        <strain evidence="3">H5</strain>
    </source>
</reference>
<evidence type="ECO:0000256" key="1">
    <source>
        <dbReference type="SAM" id="Phobius"/>
    </source>
</evidence>
<feature type="transmembrane region" description="Helical" evidence="1">
    <location>
        <begin position="346"/>
        <end position="364"/>
    </location>
</feature>
<gene>
    <name evidence="2" type="ORF">E7747_05065</name>
</gene>
<evidence type="ECO:0000313" key="2">
    <source>
        <dbReference type="EMBL" id="QCD41710.1"/>
    </source>
</evidence>
<feature type="transmembrane region" description="Helical" evidence="1">
    <location>
        <begin position="384"/>
        <end position="404"/>
    </location>
</feature>
<dbReference type="RefSeq" id="WP_136414513.1">
    <property type="nucleotide sequence ID" value="NZ_CP039396.1"/>
</dbReference>
<evidence type="ECO:0008006" key="4">
    <source>
        <dbReference type="Google" id="ProtNLM"/>
    </source>
</evidence>
<feature type="transmembrane region" description="Helical" evidence="1">
    <location>
        <begin position="264"/>
        <end position="281"/>
    </location>
</feature>